<keyword evidence="11" id="KW-1185">Reference proteome</keyword>
<comment type="pathway">
    <text evidence="2">Siderophore biosynthesis.</text>
</comment>
<evidence type="ECO:0000313" key="10">
    <source>
        <dbReference type="EMBL" id="SDH71578.1"/>
    </source>
</evidence>
<comment type="subunit">
    <text evidence="4">Homodimer.</text>
</comment>
<protein>
    <recommendedName>
        <fullName evidence="6">N-(2-amino-2-carboxyethyl)-L-glutamate synthase</fullName>
        <ecNumber evidence="5">2.5.1.140</ecNumber>
    </recommendedName>
</protein>
<keyword evidence="7" id="KW-0808">Transferase</keyword>
<dbReference type="NCBIfam" id="TIGR03945">
    <property type="entry name" value="PLP_SbnA_fam"/>
    <property type="match status" value="1"/>
</dbReference>
<dbReference type="Pfam" id="PF00291">
    <property type="entry name" value="PALP"/>
    <property type="match status" value="1"/>
</dbReference>
<dbReference type="EMBL" id="FNCH01000043">
    <property type="protein sequence ID" value="SDH71578.1"/>
    <property type="molecule type" value="Genomic_DNA"/>
</dbReference>
<dbReference type="InterPro" id="IPR036052">
    <property type="entry name" value="TrpB-like_PALP_sf"/>
</dbReference>
<evidence type="ECO:0000256" key="3">
    <source>
        <dbReference type="ARBA" id="ARBA00008519"/>
    </source>
</evidence>
<dbReference type="InterPro" id="IPR001216">
    <property type="entry name" value="P-phosphate_BS"/>
</dbReference>
<evidence type="ECO:0000256" key="4">
    <source>
        <dbReference type="ARBA" id="ARBA00011738"/>
    </source>
</evidence>
<evidence type="ECO:0000256" key="2">
    <source>
        <dbReference type="ARBA" id="ARBA00004924"/>
    </source>
</evidence>
<organism evidence="10 11">
    <name type="scientific">Pedobacter terrae</name>
    <dbReference type="NCBI Taxonomy" id="405671"/>
    <lineage>
        <taxon>Bacteria</taxon>
        <taxon>Pseudomonadati</taxon>
        <taxon>Bacteroidota</taxon>
        <taxon>Sphingobacteriia</taxon>
        <taxon>Sphingobacteriales</taxon>
        <taxon>Sphingobacteriaceae</taxon>
        <taxon>Pedobacter</taxon>
    </lineage>
</organism>
<evidence type="ECO:0000256" key="1">
    <source>
        <dbReference type="ARBA" id="ARBA00001933"/>
    </source>
</evidence>
<gene>
    <name evidence="10" type="ORF">SAMN05421827_1433</name>
</gene>
<dbReference type="AlphaFoldDB" id="A0A1G8ENX7"/>
<dbReference type="PROSITE" id="PS00901">
    <property type="entry name" value="CYS_SYNTHASE"/>
    <property type="match status" value="1"/>
</dbReference>
<reference evidence="11" key="1">
    <citation type="submission" date="2016-10" db="EMBL/GenBank/DDBJ databases">
        <authorList>
            <person name="Varghese N."/>
            <person name="Submissions S."/>
        </authorList>
    </citation>
    <scope>NUCLEOTIDE SEQUENCE [LARGE SCALE GENOMIC DNA]</scope>
    <source>
        <strain evidence="11">DSM 17933</strain>
    </source>
</reference>
<dbReference type="GO" id="GO:0006535">
    <property type="term" value="P:cysteine biosynthetic process from serine"/>
    <property type="evidence" value="ECO:0007669"/>
    <property type="project" value="InterPro"/>
</dbReference>
<evidence type="ECO:0000256" key="7">
    <source>
        <dbReference type="ARBA" id="ARBA00022679"/>
    </source>
</evidence>
<keyword evidence="8" id="KW-0663">Pyridoxal phosphate</keyword>
<sequence>MLTKLQSIKKLIGHTPLVKLNHLAVSLYSKLEFHNFSGSIKDRAAYNILRAGIENGEINRETTIIESSSGNMAISLAMICKELGLKFIPVIDPNINKMNEAILKLFTKHVYKVQQEDKTGGYLLTRLETVKNLCLENKNAFWTNQYDNPNNYLAYYNTLGLEIAEEFDSLHYVFIAVSSGGTITGISMRLKEKFPNVKIIAVDIEGSVIFGNPPMKRHFSGIGSSKRPSILSNALIDEVIVISHEDAIEGSNKLIKEHGLFTGASSGAVYAAIEVFFKKNPHNLNEKALFICADRGISYLDNIYNSDWINNTLISSSQTIS</sequence>
<dbReference type="RefSeq" id="WP_090505191.1">
    <property type="nucleotide sequence ID" value="NZ_FNCH01000043.1"/>
</dbReference>
<dbReference type="InterPro" id="IPR000634">
    <property type="entry name" value="Ser/Thr_deHydtase_PyrdxlP-BS"/>
</dbReference>
<dbReference type="InterPro" id="IPR050214">
    <property type="entry name" value="Cys_Synth/Cystath_Beta-Synth"/>
</dbReference>
<dbReference type="CDD" id="cd01561">
    <property type="entry name" value="CBS_like"/>
    <property type="match status" value="1"/>
</dbReference>
<dbReference type="GO" id="GO:0016765">
    <property type="term" value="F:transferase activity, transferring alkyl or aryl (other than methyl) groups"/>
    <property type="evidence" value="ECO:0007669"/>
    <property type="project" value="UniProtKB-ARBA"/>
</dbReference>
<evidence type="ECO:0000256" key="5">
    <source>
        <dbReference type="ARBA" id="ARBA00012331"/>
    </source>
</evidence>
<dbReference type="PANTHER" id="PTHR10314">
    <property type="entry name" value="CYSTATHIONINE BETA-SYNTHASE"/>
    <property type="match status" value="1"/>
</dbReference>
<feature type="domain" description="Tryptophan synthase beta chain-like PALP" evidence="9">
    <location>
        <begin position="9"/>
        <end position="275"/>
    </location>
</feature>
<comment type="similarity">
    <text evidence="3">Belongs to the cysteine synthase/cystathionine beta-synthase family. SbnA subfamily.</text>
</comment>
<dbReference type="Gene3D" id="3.40.50.1100">
    <property type="match status" value="2"/>
</dbReference>
<proteinExistence type="inferred from homology"/>
<dbReference type="OrthoDB" id="9808024at2"/>
<evidence type="ECO:0000256" key="6">
    <source>
        <dbReference type="ARBA" id="ARBA00016985"/>
    </source>
</evidence>
<dbReference type="GO" id="GO:0030170">
    <property type="term" value="F:pyridoxal phosphate binding"/>
    <property type="evidence" value="ECO:0007669"/>
    <property type="project" value="InterPro"/>
</dbReference>
<dbReference type="InterPro" id="IPR023927">
    <property type="entry name" value="SbnA"/>
</dbReference>
<dbReference type="InterPro" id="IPR001926">
    <property type="entry name" value="TrpB-like_PALP"/>
</dbReference>
<dbReference type="EC" id="2.5.1.140" evidence="5"/>
<evidence type="ECO:0000259" key="9">
    <source>
        <dbReference type="Pfam" id="PF00291"/>
    </source>
</evidence>
<dbReference type="PROSITE" id="PS00165">
    <property type="entry name" value="DEHYDRATASE_SER_THR"/>
    <property type="match status" value="1"/>
</dbReference>
<evidence type="ECO:0000313" key="11">
    <source>
        <dbReference type="Proteomes" id="UP000199643"/>
    </source>
</evidence>
<evidence type="ECO:0000256" key="8">
    <source>
        <dbReference type="ARBA" id="ARBA00022898"/>
    </source>
</evidence>
<dbReference type="STRING" id="405671.SAMN05421827_1433"/>
<dbReference type="SUPFAM" id="SSF53686">
    <property type="entry name" value="Tryptophan synthase beta subunit-like PLP-dependent enzymes"/>
    <property type="match status" value="1"/>
</dbReference>
<dbReference type="Proteomes" id="UP000199643">
    <property type="component" value="Unassembled WGS sequence"/>
</dbReference>
<accession>A0A1G8ENX7</accession>
<name>A0A1G8ENX7_9SPHI</name>
<comment type="cofactor">
    <cofactor evidence="1">
        <name>pyridoxal 5'-phosphate</name>
        <dbReference type="ChEBI" id="CHEBI:597326"/>
    </cofactor>
</comment>